<feature type="transmembrane region" description="Helical" evidence="1">
    <location>
        <begin position="213"/>
        <end position="235"/>
    </location>
</feature>
<dbReference type="GO" id="GO:0009103">
    <property type="term" value="P:lipopolysaccharide biosynthetic process"/>
    <property type="evidence" value="ECO:0007669"/>
    <property type="project" value="TreeGrafter"/>
</dbReference>
<dbReference type="EMBL" id="BCSY01000076">
    <property type="protein sequence ID" value="GAS97836.1"/>
    <property type="molecule type" value="Genomic_DNA"/>
</dbReference>
<proteinExistence type="predicted"/>
<feature type="transmembrane region" description="Helical" evidence="1">
    <location>
        <begin position="378"/>
        <end position="405"/>
    </location>
</feature>
<feature type="transmembrane region" description="Helical" evidence="1">
    <location>
        <begin position="247"/>
        <end position="270"/>
    </location>
</feature>
<keyword evidence="4" id="KW-0012">Acyltransferase</keyword>
<feature type="transmembrane region" description="Helical" evidence="1">
    <location>
        <begin position="162"/>
        <end position="178"/>
    </location>
</feature>
<dbReference type="InterPro" id="IPR043968">
    <property type="entry name" value="SGNH"/>
</dbReference>
<feature type="transmembrane region" description="Helical" evidence="1">
    <location>
        <begin position="90"/>
        <end position="110"/>
    </location>
</feature>
<feature type="domain" description="Acyltransferase 3" evidence="2">
    <location>
        <begin position="24"/>
        <end position="360"/>
    </location>
</feature>
<organism evidence="4 5">
    <name type="scientific">Mycolicibacterium canariasense</name>
    <name type="common">Mycobacterium canariasense</name>
    <dbReference type="NCBI Taxonomy" id="228230"/>
    <lineage>
        <taxon>Bacteria</taxon>
        <taxon>Bacillati</taxon>
        <taxon>Actinomycetota</taxon>
        <taxon>Actinomycetes</taxon>
        <taxon>Mycobacteriales</taxon>
        <taxon>Mycobacteriaceae</taxon>
        <taxon>Mycolicibacterium</taxon>
    </lineage>
</organism>
<dbReference type="Pfam" id="PF19040">
    <property type="entry name" value="SGNH"/>
    <property type="match status" value="1"/>
</dbReference>
<feature type="transmembrane region" description="Helical" evidence="1">
    <location>
        <begin position="346"/>
        <end position="366"/>
    </location>
</feature>
<keyword evidence="1" id="KW-1133">Transmembrane helix</keyword>
<dbReference type="InterPro" id="IPR002656">
    <property type="entry name" value="Acyl_transf_3_dom"/>
</dbReference>
<evidence type="ECO:0000313" key="5">
    <source>
        <dbReference type="Proteomes" id="UP000069443"/>
    </source>
</evidence>
<keyword evidence="4" id="KW-0808">Transferase</keyword>
<dbReference type="InterPro" id="IPR050879">
    <property type="entry name" value="Acyltransferase_3"/>
</dbReference>
<name>A0A100WGH5_MYCCR</name>
<dbReference type="Proteomes" id="UP000069443">
    <property type="component" value="Unassembled WGS sequence"/>
</dbReference>
<evidence type="ECO:0000256" key="1">
    <source>
        <dbReference type="SAM" id="Phobius"/>
    </source>
</evidence>
<feature type="transmembrane region" description="Helical" evidence="1">
    <location>
        <begin position="276"/>
        <end position="297"/>
    </location>
</feature>
<dbReference type="STRING" id="228230.RMCC_4802"/>
<protein>
    <submittedName>
        <fullName evidence="4">Putative acyltransferase</fullName>
    </submittedName>
</protein>
<dbReference type="RefSeq" id="WP_062658658.1">
    <property type="nucleotide sequence ID" value="NZ_BCSY01000076.1"/>
</dbReference>
<feature type="domain" description="SGNH" evidence="3">
    <location>
        <begin position="462"/>
        <end position="678"/>
    </location>
</feature>
<comment type="caution">
    <text evidence="4">The sequence shown here is derived from an EMBL/GenBank/DDBJ whole genome shotgun (WGS) entry which is preliminary data.</text>
</comment>
<keyword evidence="5" id="KW-1185">Reference proteome</keyword>
<keyword evidence="1" id="KW-0812">Transmembrane</keyword>
<dbReference type="PANTHER" id="PTHR23028">
    <property type="entry name" value="ACETYLTRANSFERASE"/>
    <property type="match status" value="1"/>
</dbReference>
<dbReference type="OrthoDB" id="3404679at2"/>
<dbReference type="PANTHER" id="PTHR23028:SF53">
    <property type="entry name" value="ACYL_TRANSF_3 DOMAIN-CONTAINING PROTEIN"/>
    <property type="match status" value="1"/>
</dbReference>
<feature type="transmembrane region" description="Helical" evidence="1">
    <location>
        <begin position="304"/>
        <end position="326"/>
    </location>
</feature>
<reference evidence="5" key="2">
    <citation type="submission" date="2016-02" db="EMBL/GenBank/DDBJ databases">
        <title>Draft genome sequence of five rapidly growing Mycobacterium species.</title>
        <authorList>
            <person name="Katahira K."/>
            <person name="Gotou Y."/>
            <person name="Iida K."/>
            <person name="Ogura Y."/>
            <person name="Hayashi T."/>
        </authorList>
    </citation>
    <scope>NUCLEOTIDE SEQUENCE [LARGE SCALE GENOMIC DNA]</scope>
    <source>
        <strain evidence="5">JCM15298</strain>
    </source>
</reference>
<evidence type="ECO:0000259" key="2">
    <source>
        <dbReference type="Pfam" id="PF01757"/>
    </source>
</evidence>
<feature type="transmembrane region" description="Helical" evidence="1">
    <location>
        <begin position="49"/>
        <end position="69"/>
    </location>
</feature>
<gene>
    <name evidence="4" type="ORF">RMCC_4802</name>
</gene>
<reference evidence="5" key="1">
    <citation type="journal article" date="2016" name="Genome Announc.">
        <title>Draft Genome Sequences of Five Rapidly Growing Mycobacterium Species, M. thermoresistibile, M. fortuitum subsp. acetamidolyticum, M. canariasense, M. brisbanense, and M. novocastrense.</title>
        <authorList>
            <person name="Katahira K."/>
            <person name="Ogura Y."/>
            <person name="Gotoh Y."/>
            <person name="Hayashi T."/>
        </authorList>
    </citation>
    <scope>NUCLEOTIDE SEQUENCE [LARGE SCALE GENOMIC DNA]</scope>
    <source>
        <strain evidence="5">JCM15298</strain>
    </source>
</reference>
<dbReference type="Pfam" id="PF01757">
    <property type="entry name" value="Acyl_transf_3"/>
    <property type="match status" value="1"/>
</dbReference>
<keyword evidence="1" id="KW-0472">Membrane</keyword>
<evidence type="ECO:0000259" key="3">
    <source>
        <dbReference type="Pfam" id="PF19040"/>
    </source>
</evidence>
<dbReference type="GO" id="GO:0016020">
    <property type="term" value="C:membrane"/>
    <property type="evidence" value="ECO:0007669"/>
    <property type="project" value="TreeGrafter"/>
</dbReference>
<dbReference type="AlphaFoldDB" id="A0A100WGH5"/>
<dbReference type="GO" id="GO:0016747">
    <property type="term" value="F:acyltransferase activity, transferring groups other than amino-acyl groups"/>
    <property type="evidence" value="ECO:0007669"/>
    <property type="project" value="InterPro"/>
</dbReference>
<sequence>MTVATLPRPAASPPDAPRRSFFDDVEGLRGIAVTIVVLFHAGVPKMTGGFVGVDLFFVISGFLITGLLVKEMEHNGRIALKAFYARRARRIIPPAAVTVVATSVAVWLLMPLLSVFRQAFDLLAAALQIANWRFILQGKDYLAGASDDSVATHFWSLSVEEQFYFVWPLLVIGLAYLARRFGWSIRLVVGVGVGAVSIGSLVSSLYLTVADPVVAYMATHTRAWQFGVGALVAVMQPLLARHAHLGWLRGAAVLVGWAGLSAVVVATVTFGHTTPYPGAAALLPTLGGGAMIAAGQIAGTARPAVGAVLVVGWLRWIGKVSYAWYLWHWPVIVLFKQATGVTDWHVLVPVSLGALVLAWISTSLLERPLMSSAELKRNLMASIAVGMTGTVAAVAMTMTIGVFAVKAASSGITSSNVNVSFTSVFGTPTGVTSGPVTPNPFKAFDDRPPQDECLIQLGNRETPSTCVQGPADGVPAVLFGDSHAQQWLPAIAKIASANEWRLSWYTKAACPAAALQPRDGRTDPFTKPDCLGWREDSLNAIAALQPKFIVIGSLSTYVPDYQEFKLAWDQTLDRLRATGAKLIYIRDTPYPQRNIPECVSGALDDWSKCDFDLNNVRRTEPIVTDQLRGENLDIPVLDVNPFLCQGTKCLAVRNGTLMYRDDSHLTATAINALIPAVEQEIKGLGLDLKGR</sequence>
<feature type="transmembrane region" description="Helical" evidence="1">
    <location>
        <begin position="185"/>
        <end position="207"/>
    </location>
</feature>
<accession>A0A100WGH5</accession>
<evidence type="ECO:0000313" key="4">
    <source>
        <dbReference type="EMBL" id="GAS97836.1"/>
    </source>
</evidence>